<reference evidence="12" key="1">
    <citation type="submission" date="2024-03" db="EMBL/GenBank/DDBJ databases">
        <authorList>
            <person name="Plomp N."/>
            <person name="Harmsen H.J."/>
        </authorList>
    </citation>
    <scope>NUCLEOTIDE SEQUENCE</scope>
    <source>
        <strain evidence="12">HTF-128</strain>
    </source>
</reference>
<accession>A0AB35Y630</accession>
<evidence type="ECO:0000256" key="8">
    <source>
        <dbReference type="ARBA" id="ARBA00047746"/>
    </source>
</evidence>
<evidence type="ECO:0000256" key="6">
    <source>
        <dbReference type="ARBA" id="ARBA00023134"/>
    </source>
</evidence>
<evidence type="ECO:0000256" key="10">
    <source>
        <dbReference type="PIRSR" id="PIRSR601233-2"/>
    </source>
</evidence>
<comment type="caution">
    <text evidence="12">The sequence shown here is derived from an EMBL/GenBank/DDBJ whole genome shotgun (WGS) entry which is preliminary data.</text>
</comment>
<keyword evidence="6 10" id="KW-0342">GTP-binding</keyword>
<keyword evidence="7 11" id="KW-0464">Manganese</keyword>
<keyword evidence="2" id="KW-0436">Ligase</keyword>
<dbReference type="InterPro" id="IPR052915">
    <property type="entry name" value="RtcB-like"/>
</dbReference>
<keyword evidence="5" id="KW-0692">RNA repair</keyword>
<evidence type="ECO:0000256" key="11">
    <source>
        <dbReference type="PIRSR" id="PIRSR601233-3"/>
    </source>
</evidence>
<dbReference type="Gene3D" id="3.90.1860.10">
    <property type="entry name" value="tRNA-splicing ligase RtcB"/>
    <property type="match status" value="1"/>
</dbReference>
<evidence type="ECO:0000256" key="9">
    <source>
        <dbReference type="PIRSR" id="PIRSR601233-1"/>
    </source>
</evidence>
<dbReference type="SUPFAM" id="SSF103365">
    <property type="entry name" value="Hypothetical protein PH1602"/>
    <property type="match status" value="1"/>
</dbReference>
<dbReference type="GO" id="GO:0030145">
    <property type="term" value="F:manganese ion binding"/>
    <property type="evidence" value="ECO:0007669"/>
    <property type="project" value="TreeGrafter"/>
</dbReference>
<evidence type="ECO:0000256" key="4">
    <source>
        <dbReference type="ARBA" id="ARBA00022741"/>
    </source>
</evidence>
<dbReference type="InterPro" id="IPR036025">
    <property type="entry name" value="RtcB-like_sf"/>
</dbReference>
<organism evidence="12 13">
    <name type="scientific">Faecalibacterium wellingii</name>
    <dbReference type="NCBI Taxonomy" id="2929491"/>
    <lineage>
        <taxon>Bacteria</taxon>
        <taxon>Bacillati</taxon>
        <taxon>Bacillota</taxon>
        <taxon>Clostridia</taxon>
        <taxon>Eubacteriales</taxon>
        <taxon>Oscillospiraceae</taxon>
        <taxon>Faecalibacterium</taxon>
    </lineage>
</organism>
<dbReference type="GO" id="GO:0006396">
    <property type="term" value="P:RNA processing"/>
    <property type="evidence" value="ECO:0007669"/>
    <property type="project" value="InterPro"/>
</dbReference>
<dbReference type="PANTHER" id="PTHR43749:SF2">
    <property type="entry name" value="RNA-SPLICING LIGASE RTCB"/>
    <property type="match status" value="1"/>
</dbReference>
<feature type="binding site" evidence="10">
    <location>
        <begin position="165"/>
        <end position="166"/>
    </location>
    <ligand>
        <name>GMP</name>
        <dbReference type="ChEBI" id="CHEBI:58115"/>
    </ligand>
</feature>
<dbReference type="GO" id="GO:0006281">
    <property type="term" value="P:DNA repair"/>
    <property type="evidence" value="ECO:0007669"/>
    <property type="project" value="TreeGrafter"/>
</dbReference>
<dbReference type="AlphaFoldDB" id="A0AB35Y630"/>
<dbReference type="PANTHER" id="PTHR43749">
    <property type="entry name" value="RNA-SPLICING LIGASE RTCB"/>
    <property type="match status" value="1"/>
</dbReference>
<dbReference type="EC" id="6.5.1.8" evidence="1"/>
<dbReference type="InterPro" id="IPR001233">
    <property type="entry name" value="RtcB"/>
</dbReference>
<dbReference type="GO" id="GO:0003909">
    <property type="term" value="F:DNA ligase activity"/>
    <property type="evidence" value="ECO:0007669"/>
    <property type="project" value="TreeGrafter"/>
</dbReference>
<feature type="binding site" evidence="10">
    <location>
        <begin position="191"/>
        <end position="194"/>
    </location>
    <ligand>
        <name>GMP</name>
        <dbReference type="ChEBI" id="CHEBI:58115"/>
    </ligand>
</feature>
<gene>
    <name evidence="12" type="ORF">WF834_09010</name>
</gene>
<evidence type="ECO:0000256" key="2">
    <source>
        <dbReference type="ARBA" id="ARBA00022598"/>
    </source>
</evidence>
<keyword evidence="3 11" id="KW-0479">Metal-binding</keyword>
<evidence type="ECO:0000256" key="5">
    <source>
        <dbReference type="ARBA" id="ARBA00022800"/>
    </source>
</evidence>
<evidence type="ECO:0000256" key="3">
    <source>
        <dbReference type="ARBA" id="ARBA00022723"/>
    </source>
</evidence>
<comment type="cofactor">
    <cofactor evidence="11">
        <name>Mn(2+)</name>
        <dbReference type="ChEBI" id="CHEBI:29035"/>
    </cofactor>
    <text evidence="11">Binds 2 manganese ions per subunit.</text>
</comment>
<feature type="binding site" evidence="10">
    <location>
        <begin position="215"/>
        <end position="218"/>
    </location>
    <ligand>
        <name>GMP</name>
        <dbReference type="ChEBI" id="CHEBI:58115"/>
    </ligand>
</feature>
<feature type="active site" description="GMP-histidine intermediate" evidence="9">
    <location>
        <position position="215"/>
    </location>
</feature>
<dbReference type="Pfam" id="PF01139">
    <property type="entry name" value="RtcB"/>
    <property type="match status" value="1"/>
</dbReference>
<name>A0AB35Y630_9FIRM</name>
<proteinExistence type="predicted"/>
<evidence type="ECO:0000313" key="12">
    <source>
        <dbReference type="EMBL" id="MEJ5196306.1"/>
    </source>
</evidence>
<dbReference type="Proteomes" id="UP001373196">
    <property type="component" value="Unassembled WGS sequence"/>
</dbReference>
<feature type="binding site" evidence="11">
    <location>
        <position position="165"/>
    </location>
    <ligand>
        <name>Mn(2+)</name>
        <dbReference type="ChEBI" id="CHEBI:29035"/>
        <label>2</label>
    </ligand>
</feature>
<dbReference type="RefSeq" id="WP_339395639.1">
    <property type="nucleotide sequence ID" value="NZ_JBBFGL010000008.1"/>
</dbReference>
<dbReference type="GO" id="GO:0005525">
    <property type="term" value="F:GTP binding"/>
    <property type="evidence" value="ECO:0007669"/>
    <property type="project" value="UniProtKB-KW"/>
</dbReference>
<feature type="binding site" evidence="11">
    <location>
        <position position="86"/>
    </location>
    <ligand>
        <name>Mn(2+)</name>
        <dbReference type="ChEBI" id="CHEBI:29035"/>
        <label>2</label>
    </ligand>
</feature>
<feature type="binding site" evidence="10">
    <location>
        <begin position="68"/>
        <end position="72"/>
    </location>
    <ligand>
        <name>GMP</name>
        <dbReference type="ChEBI" id="CHEBI:58115"/>
    </ligand>
</feature>
<sequence>MLAVRFRAKRLELQKLDKLIWDSIPSGKSARNAPHHFAERASLDSLHCLHHVQKDKALCAVGTLGGGNHFIEVDKTQNGDFWLIIHSGSRRLGVKVASFYQNEAFHQCPEETPFELAYATGSLMDDYLHDMRITQAFAELNRRAIANDIIKGIKLDVEETISTIHNYIDLDSMILRKGAVSAKEGEKLIIPMNMRDGCLLCIGKGNQDWNESAPHGAGRLMSRAAARSSFTLSTVQERDERHLYHFCQPEYVGRKPDGLQADGIYSQAGHCR</sequence>
<dbReference type="EMBL" id="JBBFGL010000008">
    <property type="protein sequence ID" value="MEJ5196306.1"/>
    <property type="molecule type" value="Genomic_DNA"/>
</dbReference>
<protein>
    <recommendedName>
        <fullName evidence="1">3'-phosphate/5'-hydroxy nucleic acid ligase</fullName>
        <ecNumber evidence="1">6.5.1.8</ecNumber>
    </recommendedName>
</protein>
<dbReference type="GO" id="GO:0170057">
    <property type="term" value="F:RNA ligase (GTP) activity"/>
    <property type="evidence" value="ECO:0007669"/>
    <property type="project" value="UniProtKB-EC"/>
</dbReference>
<dbReference type="GO" id="GO:0042245">
    <property type="term" value="P:RNA repair"/>
    <property type="evidence" value="ECO:0007669"/>
    <property type="project" value="UniProtKB-KW"/>
</dbReference>
<comment type="catalytic activity">
    <reaction evidence="8">
        <text>a 3'-end 3'-phospho-ribonucleotide-RNA + a 5'-end dephospho-ribonucleoside-RNA + GTP = a ribonucleotidyl-ribonucleotide-RNA + GMP + diphosphate</text>
        <dbReference type="Rhea" id="RHEA:68076"/>
        <dbReference type="Rhea" id="RHEA-COMP:10463"/>
        <dbReference type="Rhea" id="RHEA-COMP:13936"/>
        <dbReference type="Rhea" id="RHEA-COMP:17355"/>
        <dbReference type="ChEBI" id="CHEBI:33019"/>
        <dbReference type="ChEBI" id="CHEBI:37565"/>
        <dbReference type="ChEBI" id="CHEBI:58115"/>
        <dbReference type="ChEBI" id="CHEBI:83062"/>
        <dbReference type="ChEBI" id="CHEBI:138284"/>
        <dbReference type="ChEBI" id="CHEBI:173118"/>
        <dbReference type="EC" id="6.5.1.8"/>
    </reaction>
</comment>
<keyword evidence="4 10" id="KW-0547">Nucleotide-binding</keyword>
<evidence type="ECO:0000313" key="13">
    <source>
        <dbReference type="Proteomes" id="UP001373196"/>
    </source>
</evidence>
<evidence type="ECO:0000256" key="1">
    <source>
        <dbReference type="ARBA" id="ARBA00012726"/>
    </source>
</evidence>
<feature type="binding site" evidence="11">
    <location>
        <position position="69"/>
    </location>
    <ligand>
        <name>Mn(2+)</name>
        <dbReference type="ChEBI" id="CHEBI:29035"/>
        <label>1</label>
    </ligand>
</feature>
<evidence type="ECO:0000256" key="7">
    <source>
        <dbReference type="ARBA" id="ARBA00023211"/>
    </source>
</evidence>